<keyword evidence="2" id="KW-1133">Transmembrane helix</keyword>
<feature type="compositionally biased region" description="Basic and acidic residues" evidence="1">
    <location>
        <begin position="65"/>
        <end position="84"/>
    </location>
</feature>
<feature type="transmembrane region" description="Helical" evidence="2">
    <location>
        <begin position="25"/>
        <end position="46"/>
    </location>
</feature>
<gene>
    <name evidence="3" type="ORF">V1634_07860</name>
</gene>
<keyword evidence="2" id="KW-0812">Transmembrane</keyword>
<sequence length="150" mass="16269">MAAAETQAPANAPGPPPALGGRTTLLLAILSVLLLALGGVGFGLYLNERGELRETRSDLNNQLQEQRDTVTQRDKKIAETEQKVSDLSTELNTTKENLSDVTKERDVLLPCMRRAQDMFDAARDRNESRLSSALRQADTACSKAQAGVDS</sequence>
<keyword evidence="2" id="KW-0472">Membrane</keyword>
<feature type="region of interest" description="Disordered" evidence="1">
    <location>
        <begin position="130"/>
        <end position="150"/>
    </location>
</feature>
<evidence type="ECO:0000313" key="3">
    <source>
        <dbReference type="EMBL" id="MEE6306739.1"/>
    </source>
</evidence>
<dbReference type="EMBL" id="JAZGQL010000005">
    <property type="protein sequence ID" value="MEE6306739.1"/>
    <property type="molecule type" value="Genomic_DNA"/>
</dbReference>
<protein>
    <submittedName>
        <fullName evidence="3">Uncharacterized protein</fullName>
    </submittedName>
</protein>
<comment type="caution">
    <text evidence="3">The sequence shown here is derived from an EMBL/GenBank/DDBJ whole genome shotgun (WGS) entry which is preliminary data.</text>
</comment>
<dbReference type="Proteomes" id="UP001339911">
    <property type="component" value="Unassembled WGS sequence"/>
</dbReference>
<dbReference type="RefSeq" id="WP_331207074.1">
    <property type="nucleotide sequence ID" value="NZ_JAZGQL010000005.1"/>
</dbReference>
<keyword evidence="4" id="KW-1185">Reference proteome</keyword>
<accession>A0ABU7S9X8</accession>
<feature type="region of interest" description="Disordered" evidence="1">
    <location>
        <begin position="57"/>
        <end position="84"/>
    </location>
</feature>
<evidence type="ECO:0000313" key="4">
    <source>
        <dbReference type="Proteomes" id="UP001339911"/>
    </source>
</evidence>
<name>A0ABU7S9X8_9ACTN</name>
<evidence type="ECO:0000256" key="1">
    <source>
        <dbReference type="SAM" id="MobiDB-lite"/>
    </source>
</evidence>
<reference evidence="3 4" key="1">
    <citation type="submission" date="2024-01" db="EMBL/GenBank/DDBJ databases">
        <title>Genome insights into Plantactinospora veratri sp. nov.</title>
        <authorList>
            <person name="Wang L."/>
        </authorList>
    </citation>
    <scope>NUCLEOTIDE SEQUENCE [LARGE SCALE GENOMIC DNA]</scope>
    <source>
        <strain evidence="3 4">NEAU-FHS4</strain>
    </source>
</reference>
<organism evidence="3 4">
    <name type="scientific">Plantactinospora veratri</name>
    <dbReference type="NCBI Taxonomy" id="1436122"/>
    <lineage>
        <taxon>Bacteria</taxon>
        <taxon>Bacillati</taxon>
        <taxon>Actinomycetota</taxon>
        <taxon>Actinomycetes</taxon>
        <taxon>Micromonosporales</taxon>
        <taxon>Micromonosporaceae</taxon>
        <taxon>Plantactinospora</taxon>
    </lineage>
</organism>
<evidence type="ECO:0000256" key="2">
    <source>
        <dbReference type="SAM" id="Phobius"/>
    </source>
</evidence>
<proteinExistence type="predicted"/>